<evidence type="ECO:0000256" key="2">
    <source>
        <dbReference type="ARBA" id="ARBA00008914"/>
    </source>
</evidence>
<sequence length="244" mass="26625">MARKKYQEDNENHERWLISYADFITLLFAFFVVMYAISVVNQGKYKVFSESVGEAFGRKEKAPPGSAAIEPLIPMDNIAARRKLEAIRREQSRLGLLAKKLDTTLSPLVKAGKVSVTQTGRGVTVDINANALFAPADAAITPEARQPLYAIAQLLADDNHAVQVEGHTDSIPISNSVFPSNWELSAARASSVVRLFIDSGMPPARLTAVGHAANVPIALNDTPEGRNRNRRVAVTIMSSFAEPR</sequence>
<dbReference type="PANTHER" id="PTHR30329:SF20">
    <property type="entry name" value="EXPORTED PROTEIN"/>
    <property type="match status" value="1"/>
</dbReference>
<keyword evidence="4 8" id="KW-0812">Transmembrane</keyword>
<evidence type="ECO:0000256" key="7">
    <source>
        <dbReference type="PROSITE-ProRule" id="PRU00473"/>
    </source>
</evidence>
<evidence type="ECO:0000259" key="9">
    <source>
        <dbReference type="PROSITE" id="PS51123"/>
    </source>
</evidence>
<dbReference type="InterPro" id="IPR050330">
    <property type="entry name" value="Bact_OuterMem_StrucFunc"/>
</dbReference>
<gene>
    <name evidence="10" type="primary">motD</name>
    <name evidence="10" type="ORF">I4X03_017425</name>
</gene>
<dbReference type="Pfam" id="PF13677">
    <property type="entry name" value="MotB_plug"/>
    <property type="match status" value="1"/>
</dbReference>
<keyword evidence="5 8" id="KW-1133">Transmembrane helix</keyword>
<evidence type="ECO:0000313" key="10">
    <source>
        <dbReference type="EMBL" id="MBZ2209053.1"/>
    </source>
</evidence>
<dbReference type="Proteomes" id="UP000809349">
    <property type="component" value="Unassembled WGS sequence"/>
</dbReference>
<keyword evidence="11" id="KW-1185">Reference proteome</keyword>
<keyword evidence="3" id="KW-1003">Cell membrane</keyword>
<evidence type="ECO:0000313" key="11">
    <source>
        <dbReference type="Proteomes" id="UP000809349"/>
    </source>
</evidence>
<dbReference type="InterPro" id="IPR036737">
    <property type="entry name" value="OmpA-like_sf"/>
</dbReference>
<keyword evidence="10" id="KW-0966">Cell projection</keyword>
<dbReference type="RefSeq" id="WP_223469529.1">
    <property type="nucleotide sequence ID" value="NZ_JAFBIL020000007.1"/>
</dbReference>
<dbReference type="InterPro" id="IPR025713">
    <property type="entry name" value="MotB-like_N_dom"/>
</dbReference>
<dbReference type="NCBIfam" id="NF006541">
    <property type="entry name" value="PRK09038.1"/>
    <property type="match status" value="1"/>
</dbReference>
<keyword evidence="10" id="KW-0969">Cilium</keyword>
<dbReference type="CDD" id="cd07185">
    <property type="entry name" value="OmpA_C-like"/>
    <property type="match status" value="1"/>
</dbReference>
<dbReference type="PROSITE" id="PS51123">
    <property type="entry name" value="OMPA_2"/>
    <property type="match status" value="1"/>
</dbReference>
<evidence type="ECO:0000256" key="8">
    <source>
        <dbReference type="SAM" id="Phobius"/>
    </source>
</evidence>
<feature type="transmembrane region" description="Helical" evidence="8">
    <location>
        <begin position="20"/>
        <end position="40"/>
    </location>
</feature>
<comment type="subcellular location">
    <subcellularLocation>
        <location evidence="1">Cell membrane</location>
        <topology evidence="1">Single-pass membrane protein</topology>
    </subcellularLocation>
</comment>
<reference evidence="10 11" key="2">
    <citation type="submission" date="2021-08" db="EMBL/GenBank/DDBJ databases">
        <title>Massilia sp. R798.</title>
        <authorList>
            <person name="Baek J.H."/>
            <person name="Jung H.S."/>
            <person name="Kim K.R."/>
            <person name="Jeon C.O."/>
        </authorList>
    </citation>
    <scope>NUCLEOTIDE SEQUENCE [LARGE SCALE GENOMIC DNA]</scope>
    <source>
        <strain evidence="10 11">R798</strain>
    </source>
</reference>
<dbReference type="Pfam" id="PF00691">
    <property type="entry name" value="OmpA"/>
    <property type="match status" value="1"/>
</dbReference>
<dbReference type="EMBL" id="JAFBIL020000007">
    <property type="protein sequence ID" value="MBZ2209053.1"/>
    <property type="molecule type" value="Genomic_DNA"/>
</dbReference>
<dbReference type="PANTHER" id="PTHR30329">
    <property type="entry name" value="STATOR ELEMENT OF FLAGELLAR MOTOR COMPLEX"/>
    <property type="match status" value="1"/>
</dbReference>
<name>A0ABS7SSY0_9BURK</name>
<dbReference type="Gene3D" id="3.30.1330.60">
    <property type="entry name" value="OmpA-like domain"/>
    <property type="match status" value="1"/>
</dbReference>
<evidence type="ECO:0000256" key="1">
    <source>
        <dbReference type="ARBA" id="ARBA00004162"/>
    </source>
</evidence>
<feature type="domain" description="OmpA-like" evidence="9">
    <location>
        <begin position="120"/>
        <end position="240"/>
    </location>
</feature>
<evidence type="ECO:0000256" key="3">
    <source>
        <dbReference type="ARBA" id="ARBA00022475"/>
    </source>
</evidence>
<dbReference type="InterPro" id="IPR006665">
    <property type="entry name" value="OmpA-like"/>
</dbReference>
<comment type="similarity">
    <text evidence="2">Belongs to the MotB family.</text>
</comment>
<dbReference type="SUPFAM" id="SSF103088">
    <property type="entry name" value="OmpA-like"/>
    <property type="match status" value="1"/>
</dbReference>
<protein>
    <submittedName>
        <fullName evidence="10">Flagellar motor protein MotD</fullName>
    </submittedName>
</protein>
<proteinExistence type="inferred from homology"/>
<keyword evidence="6 7" id="KW-0472">Membrane</keyword>
<comment type="caution">
    <text evidence="10">The sequence shown here is derived from an EMBL/GenBank/DDBJ whole genome shotgun (WGS) entry which is preliminary data.</text>
</comment>
<evidence type="ECO:0000256" key="4">
    <source>
        <dbReference type="ARBA" id="ARBA00022692"/>
    </source>
</evidence>
<organism evidence="10 11">
    <name type="scientific">Massilia soli</name>
    <dbReference type="NCBI Taxonomy" id="2792854"/>
    <lineage>
        <taxon>Bacteria</taxon>
        <taxon>Pseudomonadati</taxon>
        <taxon>Pseudomonadota</taxon>
        <taxon>Betaproteobacteria</taxon>
        <taxon>Burkholderiales</taxon>
        <taxon>Oxalobacteraceae</taxon>
        <taxon>Telluria group</taxon>
        <taxon>Massilia</taxon>
    </lineage>
</organism>
<keyword evidence="10" id="KW-0282">Flagellum</keyword>
<evidence type="ECO:0000256" key="5">
    <source>
        <dbReference type="ARBA" id="ARBA00022989"/>
    </source>
</evidence>
<accession>A0ABS7SSY0</accession>
<evidence type="ECO:0000256" key="6">
    <source>
        <dbReference type="ARBA" id="ARBA00023136"/>
    </source>
</evidence>
<reference evidence="10 11" key="1">
    <citation type="submission" date="2021-01" db="EMBL/GenBank/DDBJ databases">
        <authorList>
            <person name="Ruan W."/>
            <person name="Khan S.A."/>
            <person name="Jeon C.O."/>
        </authorList>
    </citation>
    <scope>NUCLEOTIDE SEQUENCE [LARGE SCALE GENOMIC DNA]</scope>
    <source>
        <strain evidence="10 11">R798</strain>
    </source>
</reference>